<dbReference type="PANTHER" id="PTHR47478:SF1">
    <property type="entry name" value="PYRIMIDINE 5'-NUCLEOTIDASE YJJG"/>
    <property type="match status" value="1"/>
</dbReference>
<dbReference type="PANTHER" id="PTHR47478">
    <property type="match status" value="1"/>
</dbReference>
<dbReference type="PRINTS" id="PR00413">
    <property type="entry name" value="HADHALOGNASE"/>
</dbReference>
<dbReference type="InterPro" id="IPR023198">
    <property type="entry name" value="PGP-like_dom2"/>
</dbReference>
<dbReference type="SUPFAM" id="SSF56784">
    <property type="entry name" value="HAD-like"/>
    <property type="match status" value="1"/>
</dbReference>
<accession>A0ABU9LLD5</accession>
<dbReference type="SFLD" id="SFLDG01135">
    <property type="entry name" value="C1.5.6:_HAD__Beta-PGM__Phospha"/>
    <property type="match status" value="1"/>
</dbReference>
<evidence type="ECO:0000313" key="1">
    <source>
        <dbReference type="EMBL" id="MEL5988773.1"/>
    </source>
</evidence>
<sequence length="233" mass="26681">MKTYHYLLFDLDDTLFDFQLAEKEALTRIMRELAPEDNQQQLIQTYRKINQRLWAQYECGEISKNTIIHTRFALTFKEFGKEIDGERAAKHYQQYLGEGTQLLDGALETLKLCKSLGYRMYALTNGLEKTQNSRLDGSGIRSYFDAIYISEQTGSQKPQTAFFDYVFAHSTEIIPTEALMIGDSLSSDIQGAQNIGIDSCWYNGANKETAHQATYVVHNQKELHQLLAQVPVK</sequence>
<dbReference type="SFLD" id="SFLDG01129">
    <property type="entry name" value="C1.5:_HAD__Beta-PGM__Phosphata"/>
    <property type="match status" value="1"/>
</dbReference>
<proteinExistence type="predicted"/>
<keyword evidence="2" id="KW-1185">Reference proteome</keyword>
<dbReference type="InterPro" id="IPR023214">
    <property type="entry name" value="HAD_sf"/>
</dbReference>
<dbReference type="InterPro" id="IPR006439">
    <property type="entry name" value="HAD-SF_hydro_IA"/>
</dbReference>
<dbReference type="EC" id="3.1.3.5" evidence="1"/>
<dbReference type="Proteomes" id="UP001398420">
    <property type="component" value="Unassembled WGS sequence"/>
</dbReference>
<dbReference type="InterPro" id="IPR011951">
    <property type="entry name" value="HAD-SF_hydro_IA_YjjG/PynA"/>
</dbReference>
<comment type="caution">
    <text evidence="1">The sequence shown here is derived from an EMBL/GenBank/DDBJ whole genome shotgun (WGS) entry which is preliminary data.</text>
</comment>
<dbReference type="EMBL" id="JBCEWA010000007">
    <property type="protein sequence ID" value="MEL5988773.1"/>
    <property type="molecule type" value="Genomic_DNA"/>
</dbReference>
<protein>
    <submittedName>
        <fullName evidence="1">YjjG family noncanonical pyrimidine nucleotidase</fullName>
        <ecNumber evidence="1">3.1.3.5</ecNumber>
    </submittedName>
</protein>
<dbReference type="NCBIfam" id="TIGR02254">
    <property type="entry name" value="YjjG_YfnB"/>
    <property type="match status" value="1"/>
</dbReference>
<dbReference type="Gene3D" id="3.40.50.1000">
    <property type="entry name" value="HAD superfamily/HAD-like"/>
    <property type="match status" value="1"/>
</dbReference>
<dbReference type="InterPro" id="IPR041492">
    <property type="entry name" value="HAD_2"/>
</dbReference>
<keyword evidence="1" id="KW-0378">Hydrolase</keyword>
<dbReference type="InterPro" id="IPR036412">
    <property type="entry name" value="HAD-like_sf"/>
</dbReference>
<evidence type="ECO:0000313" key="2">
    <source>
        <dbReference type="Proteomes" id="UP001398420"/>
    </source>
</evidence>
<dbReference type="SFLD" id="SFLDS00003">
    <property type="entry name" value="Haloacid_Dehalogenase"/>
    <property type="match status" value="1"/>
</dbReference>
<dbReference type="RefSeq" id="WP_068453151.1">
    <property type="nucleotide sequence ID" value="NZ_CP147847.1"/>
</dbReference>
<dbReference type="NCBIfam" id="TIGR01549">
    <property type="entry name" value="HAD-SF-IA-v1"/>
    <property type="match status" value="1"/>
</dbReference>
<organism evidence="1 2">
    <name type="scientific">Kurthia gibsonii</name>
    <dbReference type="NCBI Taxonomy" id="33946"/>
    <lineage>
        <taxon>Bacteria</taxon>
        <taxon>Bacillati</taxon>
        <taxon>Bacillota</taxon>
        <taxon>Bacilli</taxon>
        <taxon>Bacillales</taxon>
        <taxon>Caryophanaceae</taxon>
        <taxon>Kurthia</taxon>
    </lineage>
</organism>
<dbReference type="Pfam" id="PF13419">
    <property type="entry name" value="HAD_2"/>
    <property type="match status" value="1"/>
</dbReference>
<gene>
    <name evidence="1" type="ORF">AAF454_10225</name>
</gene>
<name>A0ABU9LLD5_9BACL</name>
<dbReference type="Gene3D" id="1.10.150.240">
    <property type="entry name" value="Putative phosphatase, domain 2"/>
    <property type="match status" value="1"/>
</dbReference>
<dbReference type="InterPro" id="IPR052550">
    <property type="entry name" value="Pyrimidine_5'-ntase_YjjG"/>
</dbReference>
<dbReference type="GO" id="GO:0008253">
    <property type="term" value="F:5'-nucleotidase activity"/>
    <property type="evidence" value="ECO:0007669"/>
    <property type="project" value="UniProtKB-EC"/>
</dbReference>
<reference evidence="1 2" key="1">
    <citation type="submission" date="2024-04" db="EMBL/GenBank/DDBJ databases">
        <authorList>
            <person name="Wu Y.S."/>
            <person name="Zhang L."/>
        </authorList>
    </citation>
    <scope>NUCLEOTIDE SEQUENCE [LARGE SCALE GENOMIC DNA]</scope>
    <source>
        <strain evidence="1 2">KG-01</strain>
    </source>
</reference>
<dbReference type="CDD" id="cd04305">
    <property type="entry name" value="HAD_Neu5Ac-Pase_like"/>
    <property type="match status" value="1"/>
</dbReference>